<protein>
    <submittedName>
        <fullName evidence="1">Uncharacterized protein</fullName>
    </submittedName>
</protein>
<dbReference type="AlphaFoldDB" id="A0A7S4Q199"/>
<name>A0A7S4Q199_9DINO</name>
<reference evidence="1" key="1">
    <citation type="submission" date="2021-01" db="EMBL/GenBank/DDBJ databases">
        <authorList>
            <person name="Corre E."/>
            <person name="Pelletier E."/>
            <person name="Niang G."/>
            <person name="Scheremetjew M."/>
            <person name="Finn R."/>
            <person name="Kale V."/>
            <person name="Holt S."/>
            <person name="Cochrane G."/>
            <person name="Meng A."/>
            <person name="Brown T."/>
            <person name="Cohen L."/>
        </authorList>
    </citation>
    <scope>NUCLEOTIDE SEQUENCE</scope>
    <source>
        <strain evidence="1">CCMP3105</strain>
    </source>
</reference>
<dbReference type="EMBL" id="HBNR01013292">
    <property type="protein sequence ID" value="CAE4568960.1"/>
    <property type="molecule type" value="Transcribed_RNA"/>
</dbReference>
<evidence type="ECO:0000313" key="1">
    <source>
        <dbReference type="EMBL" id="CAE4568960.1"/>
    </source>
</evidence>
<gene>
    <name evidence="1" type="ORF">AMON00008_LOCUS8579</name>
</gene>
<proteinExistence type="predicted"/>
<sequence length="587" mass="61617">MPPLPPQPPPALPQLGAPSAAGAGAAALAHGLQCGGESPEEMLLRMLCRGAGMAGVQLDAVRLRQAMQTDPSVQLILSAIRSKEGDLARLREGLESTKTGQAVAHGQRSLVGGARCLRVAGAPRVQRLKARGLRLGDGLLAHAPAREKAAELLVGAWQVVDGRLAQVSGQDLAACLAPGPAKLLGLYSQHVRKLLGCLEALDLGSLQMSVPLGASGAVVSEQLEQRLAESLQASGADPRLAGADLLERLRGARPGAPAWESALLECMNGEALAGGALRAVERGEALLRGLDRVQSSGLLRGVLDHIEGADLEGKLLEGIASFDTGAFLGDLSRALDSWPARELLLNRLLDCCLEGLLDVLPAMRIPELRGEHRRVAYKVLDLDMSGVRFRKEDVHLTLPGLPGTSAAAAASPPPPPQGCEQAVPLGDWSPSDLLRLEARGISAEFRHLRCALRPPLLPEVCVTTDARAAGITLRVGFARGLVAGSRGESRPGLRVSRLQVTMESLQISLDKSSYSRLFNPLIGYFSDLLKGYVCGCLEERLAGPAGELCAGLGALLAEAEPILFTLGKASAVAAEHMPQSEKFHAKG</sequence>
<organism evidence="1">
    <name type="scientific">Alexandrium monilatum</name>
    <dbReference type="NCBI Taxonomy" id="311494"/>
    <lineage>
        <taxon>Eukaryota</taxon>
        <taxon>Sar</taxon>
        <taxon>Alveolata</taxon>
        <taxon>Dinophyceae</taxon>
        <taxon>Gonyaulacales</taxon>
        <taxon>Pyrocystaceae</taxon>
        <taxon>Alexandrium</taxon>
    </lineage>
</organism>
<accession>A0A7S4Q199</accession>